<organism evidence="7 8">
    <name type="scientific">Platanthera zijinensis</name>
    <dbReference type="NCBI Taxonomy" id="2320716"/>
    <lineage>
        <taxon>Eukaryota</taxon>
        <taxon>Viridiplantae</taxon>
        <taxon>Streptophyta</taxon>
        <taxon>Embryophyta</taxon>
        <taxon>Tracheophyta</taxon>
        <taxon>Spermatophyta</taxon>
        <taxon>Magnoliopsida</taxon>
        <taxon>Liliopsida</taxon>
        <taxon>Asparagales</taxon>
        <taxon>Orchidaceae</taxon>
        <taxon>Orchidoideae</taxon>
        <taxon>Orchideae</taxon>
        <taxon>Orchidinae</taxon>
        <taxon>Platanthera</taxon>
    </lineage>
</organism>
<evidence type="ECO:0000256" key="6">
    <source>
        <dbReference type="RuleBase" id="RU364057"/>
    </source>
</evidence>
<evidence type="ECO:0000313" key="8">
    <source>
        <dbReference type="Proteomes" id="UP001418222"/>
    </source>
</evidence>
<proteinExistence type="inferred from homology"/>
<keyword evidence="8" id="KW-1185">Reference proteome</keyword>
<comment type="caution">
    <text evidence="7">The sequence shown here is derived from an EMBL/GenBank/DDBJ whole genome shotgun (WGS) entry which is preliminary data.</text>
</comment>
<name>A0AAP0G016_9ASPA</name>
<dbReference type="EMBL" id="JBBWWQ010000015">
    <property type="protein sequence ID" value="KAK8928857.1"/>
    <property type="molecule type" value="Genomic_DNA"/>
</dbReference>
<keyword evidence="3 6" id="KW-0479">Metal-binding</keyword>
<dbReference type="InterPro" id="IPR019165">
    <property type="entry name" value="Peptidase_M76_ATP23"/>
</dbReference>
<dbReference type="GO" id="GO:0005739">
    <property type="term" value="C:mitochondrion"/>
    <property type="evidence" value="ECO:0007669"/>
    <property type="project" value="GOC"/>
</dbReference>
<keyword evidence="2 6" id="KW-0645">Protease</keyword>
<evidence type="ECO:0000256" key="5">
    <source>
        <dbReference type="ARBA" id="ARBA00023049"/>
    </source>
</evidence>
<keyword evidence="4 6" id="KW-0378">Hydrolase</keyword>
<dbReference type="AlphaFoldDB" id="A0AAP0G016"/>
<accession>A0AAP0G016</accession>
<dbReference type="Pfam" id="PF09768">
    <property type="entry name" value="Peptidase_M76"/>
    <property type="match status" value="1"/>
</dbReference>
<dbReference type="Proteomes" id="UP001418222">
    <property type="component" value="Unassembled WGS sequence"/>
</dbReference>
<dbReference type="PANTHER" id="PTHR21711:SF0">
    <property type="entry name" value="MITOCHONDRIAL INNER MEMBRANE PROTEASE ATP23 HOMOLOG"/>
    <property type="match status" value="1"/>
</dbReference>
<dbReference type="GO" id="GO:0033615">
    <property type="term" value="P:mitochondrial proton-transporting ATP synthase complex assembly"/>
    <property type="evidence" value="ECO:0007669"/>
    <property type="project" value="TreeGrafter"/>
</dbReference>
<dbReference type="GO" id="GO:0046872">
    <property type="term" value="F:metal ion binding"/>
    <property type="evidence" value="ECO:0007669"/>
    <property type="project" value="UniProtKB-KW"/>
</dbReference>
<evidence type="ECO:0000313" key="7">
    <source>
        <dbReference type="EMBL" id="KAK8928857.1"/>
    </source>
</evidence>
<dbReference type="GO" id="GO:0004222">
    <property type="term" value="F:metalloendopeptidase activity"/>
    <property type="evidence" value="ECO:0007669"/>
    <property type="project" value="InterPro"/>
</dbReference>
<dbReference type="EC" id="3.4.24.-" evidence="6"/>
<keyword evidence="5 6" id="KW-0482">Metalloprotease</keyword>
<evidence type="ECO:0000256" key="4">
    <source>
        <dbReference type="ARBA" id="ARBA00022801"/>
    </source>
</evidence>
<comment type="similarity">
    <text evidence="1 6">Belongs to the peptidase M76 family.</text>
</comment>
<gene>
    <name evidence="7" type="ORF">KSP39_PZI017470</name>
</gene>
<evidence type="ECO:0000256" key="1">
    <source>
        <dbReference type="ARBA" id="ARBA00009915"/>
    </source>
</evidence>
<evidence type="ECO:0000256" key="3">
    <source>
        <dbReference type="ARBA" id="ARBA00022723"/>
    </source>
</evidence>
<evidence type="ECO:0000256" key="2">
    <source>
        <dbReference type="ARBA" id="ARBA00022670"/>
    </source>
</evidence>
<dbReference type="GO" id="GO:0034982">
    <property type="term" value="P:mitochondrial protein processing"/>
    <property type="evidence" value="ECO:0007669"/>
    <property type="project" value="TreeGrafter"/>
</dbReference>
<reference evidence="7 8" key="1">
    <citation type="journal article" date="2022" name="Nat. Plants">
        <title>Genomes of leafy and leafless Platanthera orchids illuminate the evolution of mycoheterotrophy.</title>
        <authorList>
            <person name="Li M.H."/>
            <person name="Liu K.W."/>
            <person name="Li Z."/>
            <person name="Lu H.C."/>
            <person name="Ye Q.L."/>
            <person name="Zhang D."/>
            <person name="Wang J.Y."/>
            <person name="Li Y.F."/>
            <person name="Zhong Z.M."/>
            <person name="Liu X."/>
            <person name="Yu X."/>
            <person name="Liu D.K."/>
            <person name="Tu X.D."/>
            <person name="Liu B."/>
            <person name="Hao Y."/>
            <person name="Liao X.Y."/>
            <person name="Jiang Y.T."/>
            <person name="Sun W.H."/>
            <person name="Chen J."/>
            <person name="Chen Y.Q."/>
            <person name="Ai Y."/>
            <person name="Zhai J.W."/>
            <person name="Wu S.S."/>
            <person name="Zhou Z."/>
            <person name="Hsiao Y.Y."/>
            <person name="Wu W.L."/>
            <person name="Chen Y.Y."/>
            <person name="Lin Y.F."/>
            <person name="Hsu J.L."/>
            <person name="Li C.Y."/>
            <person name="Wang Z.W."/>
            <person name="Zhao X."/>
            <person name="Zhong W.Y."/>
            <person name="Ma X.K."/>
            <person name="Ma L."/>
            <person name="Huang J."/>
            <person name="Chen G.Z."/>
            <person name="Huang M.Z."/>
            <person name="Huang L."/>
            <person name="Peng D.H."/>
            <person name="Luo Y.B."/>
            <person name="Zou S.Q."/>
            <person name="Chen S.P."/>
            <person name="Lan S."/>
            <person name="Tsai W.C."/>
            <person name="Van de Peer Y."/>
            <person name="Liu Z.J."/>
        </authorList>
    </citation>
    <scope>NUCLEOTIDE SEQUENCE [LARGE SCALE GENOMIC DNA]</scope>
    <source>
        <strain evidence="7">Lor287</strain>
    </source>
</reference>
<sequence>MGWKNCARHACSEIRANYLSGDCHYKRELLQGHTRLLRNLKECVTRRALKSLQNNLYFSEAQGCHCSCLGCCYENTSPFDRAP</sequence>
<protein>
    <recommendedName>
        <fullName evidence="6">Mitochondrial inner membrane protease ATP23</fullName>
        <ecNumber evidence="6">3.4.24.-</ecNumber>
    </recommendedName>
</protein>
<dbReference type="PANTHER" id="PTHR21711">
    <property type="entry name" value="MITOCHONDRIAL INNER MEMBRANE PROTEASE"/>
    <property type="match status" value="1"/>
</dbReference>